<evidence type="ECO:0000259" key="3">
    <source>
        <dbReference type="Pfam" id="PF07883"/>
    </source>
</evidence>
<dbReference type="SUPFAM" id="SSF51182">
    <property type="entry name" value="RmlC-like cupins"/>
    <property type="match status" value="1"/>
</dbReference>
<reference evidence="4" key="1">
    <citation type="submission" date="2006-06" db="EMBL/GenBank/DDBJ databases">
        <title>Complete sequence of chromosome of Chelativorans sp. BNC1.</title>
        <authorList>
            <consortium name="US DOE Joint Genome Institute"/>
            <person name="Copeland A."/>
            <person name="Lucas S."/>
            <person name="Lapidus A."/>
            <person name="Barry K."/>
            <person name="Detter J.C."/>
            <person name="Glavina del Rio T."/>
            <person name="Hammon N."/>
            <person name="Israni S."/>
            <person name="Dalin E."/>
            <person name="Tice H."/>
            <person name="Pitluck S."/>
            <person name="Chertkov O."/>
            <person name="Brettin T."/>
            <person name="Bruce D."/>
            <person name="Han C."/>
            <person name="Tapia R."/>
            <person name="Gilna P."/>
            <person name="Schmutz J."/>
            <person name="Larimer F."/>
            <person name="Land M."/>
            <person name="Hauser L."/>
            <person name="Kyrpides N."/>
            <person name="Mikhailova N."/>
            <person name="Richardson P."/>
        </authorList>
    </citation>
    <scope>NUCLEOTIDE SEQUENCE</scope>
    <source>
        <strain evidence="4">BNC1</strain>
    </source>
</reference>
<gene>
    <name evidence="4" type="ordered locus">Meso_3276</name>
</gene>
<name>Q11D78_CHESB</name>
<dbReference type="GO" id="GO:0047922">
    <property type="term" value="F:gentisate 1,2-dioxygenase activity"/>
    <property type="evidence" value="ECO:0007669"/>
    <property type="project" value="UniProtKB-EC"/>
</dbReference>
<dbReference type="Pfam" id="PF07883">
    <property type="entry name" value="Cupin_2"/>
    <property type="match status" value="1"/>
</dbReference>
<dbReference type="EMBL" id="CP000390">
    <property type="protein sequence ID" value="ABG64647.1"/>
    <property type="molecule type" value="Genomic_DNA"/>
</dbReference>
<feature type="domain" description="Cupin type-2" evidence="3">
    <location>
        <begin position="102"/>
        <end position="167"/>
    </location>
</feature>
<dbReference type="InterPro" id="IPR047183">
    <property type="entry name" value="GDO-like"/>
</dbReference>
<dbReference type="STRING" id="266779.Meso_3276"/>
<dbReference type="AlphaFoldDB" id="Q11D78"/>
<sequence length="324" mass="35803">MTQMQHPGRFAGVTTLDQLYEKLKDVKMGPGWNKPEPSLYPAPKKTFVPAHWSYKDARAALSIAGDLVSTELAERRNLILANPIPGNTYATTRTLVAAYQMVRGHETARSHRHTPNALRLVVETGPETYTIVQGQKFLMEPGDVLLRPNWLWHGHANGSDSDAYWIDFLDAPLVQLLEPMFFEHFPDGVEKATNIAHDSPMRFAWKDTKARLAEASRKGGVREVSLGNPSGGPALDSTALYVQEVEGGATTDRAQTTANSIFAVISGEGESDIDGMPFRWSRGDVFAVPSWRPFTHTAIGGSAYLLRVTDEPVMKMLNWLRTAG</sequence>
<dbReference type="eggNOG" id="COG3435">
    <property type="taxonomic scope" value="Bacteria"/>
</dbReference>
<organism evidence="4">
    <name type="scientific">Chelativorans sp. (strain BNC1)</name>
    <dbReference type="NCBI Taxonomy" id="266779"/>
    <lineage>
        <taxon>Bacteria</taxon>
        <taxon>Pseudomonadati</taxon>
        <taxon>Pseudomonadota</taxon>
        <taxon>Alphaproteobacteria</taxon>
        <taxon>Hyphomicrobiales</taxon>
        <taxon>Phyllobacteriaceae</taxon>
        <taxon>Chelativorans</taxon>
    </lineage>
</organism>
<dbReference type="CDD" id="cd02216">
    <property type="entry name" value="cupin_GDO-like_N"/>
    <property type="match status" value="1"/>
</dbReference>
<dbReference type="OrthoDB" id="285029at2"/>
<keyword evidence="2 4" id="KW-0560">Oxidoreductase</keyword>
<dbReference type="InterPro" id="IPR014710">
    <property type="entry name" value="RmlC-like_jellyroll"/>
</dbReference>
<proteinExistence type="predicted"/>
<evidence type="ECO:0000313" key="4">
    <source>
        <dbReference type="EMBL" id="ABG64647.1"/>
    </source>
</evidence>
<protein>
    <submittedName>
        <fullName evidence="4">Gentisate 1,2-dioxygenase</fullName>
        <ecNumber evidence="4">1.13.11.4</ecNumber>
    </submittedName>
</protein>
<dbReference type="CDD" id="cd06992">
    <property type="entry name" value="cupin_GDO-like_C"/>
    <property type="match status" value="1"/>
</dbReference>
<evidence type="ECO:0000256" key="1">
    <source>
        <dbReference type="ARBA" id="ARBA00022964"/>
    </source>
</evidence>
<dbReference type="PANTHER" id="PTHR41517">
    <property type="entry name" value="1,2-DIOXYGENASE PROTEIN-RELATED"/>
    <property type="match status" value="1"/>
</dbReference>
<dbReference type="Gene3D" id="2.60.120.10">
    <property type="entry name" value="Jelly Rolls"/>
    <property type="match status" value="1"/>
</dbReference>
<dbReference type="InterPro" id="IPR013096">
    <property type="entry name" value="Cupin_2"/>
</dbReference>
<dbReference type="HOGENOM" id="CLU_060572_0_0_5"/>
<keyword evidence="1 4" id="KW-0223">Dioxygenase</keyword>
<evidence type="ECO:0000256" key="2">
    <source>
        <dbReference type="ARBA" id="ARBA00023002"/>
    </source>
</evidence>
<dbReference type="KEGG" id="mes:Meso_3276"/>
<accession>Q11D78</accession>
<dbReference type="InterPro" id="IPR011051">
    <property type="entry name" value="RmlC_Cupin_sf"/>
</dbReference>
<dbReference type="EC" id="1.13.11.4" evidence="4"/>
<dbReference type="PANTHER" id="PTHR41517:SF1">
    <property type="entry name" value="CUPIN"/>
    <property type="match status" value="1"/>
</dbReference>